<dbReference type="SMART" id="SM01411">
    <property type="entry name" value="Ephrin_rec_like"/>
    <property type="match status" value="3"/>
</dbReference>
<evidence type="ECO:0000259" key="3">
    <source>
        <dbReference type="PROSITE" id="PS50026"/>
    </source>
</evidence>
<dbReference type="PANTHER" id="PTHR46967:SF2">
    <property type="entry name" value="SUSHI, VON WILLEBRAND FACTOR TYPE A, EGF AND PENTRAXIN DOMAIN-CONTAINING PROTEIN 1-LIKE"/>
    <property type="match status" value="1"/>
</dbReference>
<keyword evidence="2" id="KW-0812">Transmembrane</keyword>
<feature type="disulfide bond" evidence="1">
    <location>
        <begin position="164"/>
        <end position="173"/>
    </location>
</feature>
<proteinExistence type="predicted"/>
<accession>A0A0L0DQT4</accession>
<evidence type="ECO:0000313" key="5">
    <source>
        <dbReference type="Proteomes" id="UP000054408"/>
    </source>
</evidence>
<feature type="transmembrane region" description="Helical" evidence="2">
    <location>
        <begin position="786"/>
        <end position="806"/>
    </location>
</feature>
<feature type="domain" description="EGF-like" evidence="3">
    <location>
        <begin position="283"/>
        <end position="325"/>
    </location>
</feature>
<dbReference type="eggNOG" id="KOG1217">
    <property type="taxonomic scope" value="Eukaryota"/>
</dbReference>
<dbReference type="OrthoDB" id="439917at2759"/>
<feature type="disulfide bond" evidence="1">
    <location>
        <begin position="315"/>
        <end position="324"/>
    </location>
</feature>
<dbReference type="Gene3D" id="2.10.50.10">
    <property type="entry name" value="Tumor Necrosis Factor Receptor, subunit A, domain 2"/>
    <property type="match status" value="3"/>
</dbReference>
<dbReference type="Pfam" id="PF07699">
    <property type="entry name" value="Ephrin_rec_like"/>
    <property type="match status" value="2"/>
</dbReference>
<keyword evidence="1" id="KW-0245">EGF-like domain</keyword>
<feature type="domain" description="EGF-like" evidence="3">
    <location>
        <begin position="135"/>
        <end position="174"/>
    </location>
</feature>
<dbReference type="PROSITE" id="PS50026">
    <property type="entry name" value="EGF_3"/>
    <property type="match status" value="2"/>
</dbReference>
<feature type="disulfide bond" evidence="1">
    <location>
        <begin position="145"/>
        <end position="162"/>
    </location>
</feature>
<dbReference type="PROSITE" id="PS01186">
    <property type="entry name" value="EGF_2"/>
    <property type="match status" value="1"/>
</dbReference>
<feature type="transmembrane region" description="Helical" evidence="2">
    <location>
        <begin position="693"/>
        <end position="713"/>
    </location>
</feature>
<dbReference type="GeneID" id="25569571"/>
<reference evidence="4 5" key="1">
    <citation type="submission" date="2010-05" db="EMBL/GenBank/DDBJ databases">
        <title>The Genome Sequence of Thecamonas trahens ATCC 50062.</title>
        <authorList>
            <consortium name="The Broad Institute Genome Sequencing Platform"/>
            <person name="Russ C."/>
            <person name="Cuomo C."/>
            <person name="Shea T."/>
            <person name="Young S.K."/>
            <person name="Zeng Q."/>
            <person name="Koehrsen M."/>
            <person name="Haas B."/>
            <person name="Borodovsky M."/>
            <person name="Guigo R."/>
            <person name="Alvarado L."/>
            <person name="Berlin A."/>
            <person name="Bochicchio J."/>
            <person name="Borenstein D."/>
            <person name="Chapman S."/>
            <person name="Chen Z."/>
            <person name="Freedman E."/>
            <person name="Gellesch M."/>
            <person name="Goldberg J."/>
            <person name="Griggs A."/>
            <person name="Gujja S."/>
            <person name="Heilman E."/>
            <person name="Heiman D."/>
            <person name="Hepburn T."/>
            <person name="Howarth C."/>
            <person name="Jen D."/>
            <person name="Larson L."/>
            <person name="Mehta T."/>
            <person name="Park D."/>
            <person name="Pearson M."/>
            <person name="Roberts A."/>
            <person name="Saif S."/>
            <person name="Shenoy N."/>
            <person name="Sisk P."/>
            <person name="Stolte C."/>
            <person name="Sykes S."/>
            <person name="Thomson T."/>
            <person name="Walk T."/>
            <person name="White J."/>
            <person name="Yandava C."/>
            <person name="Burger G."/>
            <person name="Gray M.W."/>
            <person name="Holland P.W.H."/>
            <person name="King N."/>
            <person name="Lang F.B.F."/>
            <person name="Roger A.J."/>
            <person name="Ruiz-Trillo I."/>
            <person name="Lander E."/>
            <person name="Nusbaum C."/>
        </authorList>
    </citation>
    <scope>NUCLEOTIDE SEQUENCE [LARGE SCALE GENOMIC DNA]</scope>
    <source>
        <strain evidence="4 5">ATCC 50062</strain>
    </source>
</reference>
<dbReference type="Proteomes" id="UP000054408">
    <property type="component" value="Unassembled WGS sequence"/>
</dbReference>
<keyword evidence="2" id="KW-1133">Transmembrane helix</keyword>
<sequence length="828" mass="85967">MLTYPNTTTITVVNASMVTNAGLSPISLAALPDSTVTLSLLTEATGARARASAVVDQRLARRLGSPIAVAPDGWTPLTPGTPALVDISIDCADTTPAAFDPSSPKEVATVFVAVADSTGAADTIVITFEVLCKVPAASCAALNDCSGHGVCEMLPLAPYHGCTCDAGYVGDDCSGRFGLGLVNFPPESPVSCPGVITLDLGLPDDLDPADTGVAIVVDLFTFAFTDIKFLNNERNSIPSKPLDSGALTFEIVHPGTFYIVYASGSSLVGYSLVTVVEWAPPCGPVACSPADPIASCSGRGSCTGSSMLGGPACECSDSFYGAACEHGCAERAVRTGFGGRLTDGTPRHLPLAPSANCTWVFHPNTPGDGIRLVINWMDIDPDVPLIVTSHAPGQTSRSFSGRTLPPSLDLPYAPVELFIEEPSNKVSFGFDLELFTLGCPAGSFIDTVALDYEPDSWVTPRCTPCPPGSFSSTRDSTSCQLCPVGFFAPLAGSISCSACLAGTATSVEGATACDVCPAGHFSGRDGLSSCAVCPPGYFAAQNASSACARCDVTGYAPLSGSKACETCPALTRTPYLGATQVTECLCAPGSYHPQVYAAHQHNVSVTHGIACVPCPNGAVCTGGMVVPHAKPGYWASPKDPLVFLKCIESEACPGGEPGVCGGGRVGTLCSLCPIGYFASLHGTCKQCSAANKAALSIGIVFGCIALLILRYIANMNVNDNLRSTLGLGTSFGIWIQYLQFADLFASFSVNWPSTTQAVLDQMAYANLDWDAFTPSCAVLVPYEISYALRVAVPIFVAGFYAAYHLLHATLHPIMVSLLKPAVIQSHRH</sequence>
<keyword evidence="2" id="KW-0472">Membrane</keyword>
<gene>
    <name evidence="4" type="ORF">AMSG_11656</name>
</gene>
<dbReference type="PANTHER" id="PTHR46967">
    <property type="entry name" value="INSULIN-LIKE GROWTH FACTOR BINDING PROTEIN,N-TERMINAL"/>
    <property type="match status" value="1"/>
</dbReference>
<dbReference type="AlphaFoldDB" id="A0A0L0DQT4"/>
<dbReference type="InterPro" id="IPR009030">
    <property type="entry name" value="Growth_fac_rcpt_cys_sf"/>
</dbReference>
<dbReference type="SMART" id="SM00181">
    <property type="entry name" value="EGF"/>
    <property type="match status" value="3"/>
</dbReference>
<keyword evidence="5" id="KW-1185">Reference proteome</keyword>
<dbReference type="PROSITE" id="PS00022">
    <property type="entry name" value="EGF_1"/>
    <property type="match status" value="2"/>
</dbReference>
<evidence type="ECO:0000256" key="2">
    <source>
        <dbReference type="SAM" id="Phobius"/>
    </source>
</evidence>
<name>A0A0L0DQT4_THETB</name>
<feature type="disulfide bond" evidence="1">
    <location>
        <begin position="296"/>
        <end position="313"/>
    </location>
</feature>
<dbReference type="SUPFAM" id="SSF57184">
    <property type="entry name" value="Growth factor receptor domain"/>
    <property type="match status" value="1"/>
</dbReference>
<dbReference type="InterPro" id="IPR011641">
    <property type="entry name" value="Tyr-kin_ephrin_A/B_rcpt-like"/>
</dbReference>
<dbReference type="EMBL" id="GL349438">
    <property type="protein sequence ID" value="KNC54654.1"/>
    <property type="molecule type" value="Genomic_DNA"/>
</dbReference>
<protein>
    <recommendedName>
        <fullName evidence="3">EGF-like domain-containing protein</fullName>
    </recommendedName>
</protein>
<organism evidence="4 5">
    <name type="scientific">Thecamonas trahens ATCC 50062</name>
    <dbReference type="NCBI Taxonomy" id="461836"/>
    <lineage>
        <taxon>Eukaryota</taxon>
        <taxon>Apusozoa</taxon>
        <taxon>Apusomonadida</taxon>
        <taxon>Apusomonadidae</taxon>
        <taxon>Thecamonas</taxon>
    </lineage>
</organism>
<comment type="caution">
    <text evidence="1">Lacks conserved residue(s) required for the propagation of feature annotation.</text>
</comment>
<keyword evidence="1" id="KW-1015">Disulfide bond</keyword>
<evidence type="ECO:0000256" key="1">
    <source>
        <dbReference type="PROSITE-ProRule" id="PRU00076"/>
    </source>
</evidence>
<dbReference type="RefSeq" id="XP_013761766.1">
    <property type="nucleotide sequence ID" value="XM_013906312.1"/>
</dbReference>
<dbReference type="STRING" id="461836.A0A0L0DQT4"/>
<evidence type="ECO:0000313" key="4">
    <source>
        <dbReference type="EMBL" id="KNC54654.1"/>
    </source>
</evidence>
<dbReference type="InterPro" id="IPR000742">
    <property type="entry name" value="EGF"/>
</dbReference>